<dbReference type="Pfam" id="PF02311">
    <property type="entry name" value="AraC_binding"/>
    <property type="match status" value="1"/>
</dbReference>
<evidence type="ECO:0000256" key="3">
    <source>
        <dbReference type="ARBA" id="ARBA00023163"/>
    </source>
</evidence>
<dbReference type="SUPFAM" id="SSF46689">
    <property type="entry name" value="Homeodomain-like"/>
    <property type="match status" value="2"/>
</dbReference>
<proteinExistence type="predicted"/>
<feature type="domain" description="HTH araC/xylS-type" evidence="4">
    <location>
        <begin position="170"/>
        <end position="268"/>
    </location>
</feature>
<dbReference type="InterPro" id="IPR018060">
    <property type="entry name" value="HTH_AraC"/>
</dbReference>
<dbReference type="InterPro" id="IPR009057">
    <property type="entry name" value="Homeodomain-like_sf"/>
</dbReference>
<evidence type="ECO:0000313" key="5">
    <source>
        <dbReference type="EMBL" id="HJB40631.1"/>
    </source>
</evidence>
<organism evidence="5 6">
    <name type="scientific">Candidatus Ruthenibacterium avium</name>
    <dbReference type="NCBI Taxonomy" id="2838751"/>
    <lineage>
        <taxon>Bacteria</taxon>
        <taxon>Bacillati</taxon>
        <taxon>Bacillota</taxon>
        <taxon>Clostridia</taxon>
        <taxon>Eubacteriales</taxon>
        <taxon>Oscillospiraceae</taxon>
        <taxon>Ruthenibacterium</taxon>
    </lineage>
</organism>
<reference evidence="5" key="1">
    <citation type="journal article" date="2021" name="PeerJ">
        <title>Extensive microbial diversity within the chicken gut microbiome revealed by metagenomics and culture.</title>
        <authorList>
            <person name="Gilroy R."/>
            <person name="Ravi A."/>
            <person name="Getino M."/>
            <person name="Pursley I."/>
            <person name="Horton D.L."/>
            <person name="Alikhan N.F."/>
            <person name="Baker D."/>
            <person name="Gharbi K."/>
            <person name="Hall N."/>
            <person name="Watson M."/>
            <person name="Adriaenssens E.M."/>
            <person name="Foster-Nyarko E."/>
            <person name="Jarju S."/>
            <person name="Secka A."/>
            <person name="Antonio M."/>
            <person name="Oren A."/>
            <person name="Chaudhuri R.R."/>
            <person name="La Ragione R."/>
            <person name="Hildebrand F."/>
            <person name="Pallen M.J."/>
        </authorList>
    </citation>
    <scope>NUCLEOTIDE SEQUENCE</scope>
    <source>
        <strain evidence="5">ChiBcec8-14828</strain>
    </source>
</reference>
<dbReference type="SUPFAM" id="SSF51215">
    <property type="entry name" value="Regulatory protein AraC"/>
    <property type="match status" value="1"/>
</dbReference>
<reference evidence="5" key="2">
    <citation type="submission" date="2021-04" db="EMBL/GenBank/DDBJ databases">
        <authorList>
            <person name="Gilroy R."/>
        </authorList>
    </citation>
    <scope>NUCLEOTIDE SEQUENCE</scope>
    <source>
        <strain evidence="5">ChiBcec8-14828</strain>
    </source>
</reference>
<evidence type="ECO:0000313" key="6">
    <source>
        <dbReference type="Proteomes" id="UP000824209"/>
    </source>
</evidence>
<evidence type="ECO:0000256" key="1">
    <source>
        <dbReference type="ARBA" id="ARBA00023015"/>
    </source>
</evidence>
<dbReference type="AlphaFoldDB" id="A0A9D2M389"/>
<gene>
    <name evidence="5" type="ORF">H9943_09580</name>
</gene>
<dbReference type="InterPro" id="IPR037923">
    <property type="entry name" value="HTH-like"/>
</dbReference>
<dbReference type="SMART" id="SM00342">
    <property type="entry name" value="HTH_ARAC"/>
    <property type="match status" value="1"/>
</dbReference>
<protein>
    <submittedName>
        <fullName evidence="5">AraC family transcriptional regulator</fullName>
    </submittedName>
</protein>
<dbReference type="Pfam" id="PF12833">
    <property type="entry name" value="HTH_18"/>
    <property type="match status" value="1"/>
</dbReference>
<evidence type="ECO:0000256" key="2">
    <source>
        <dbReference type="ARBA" id="ARBA00023125"/>
    </source>
</evidence>
<dbReference type="GO" id="GO:0003700">
    <property type="term" value="F:DNA-binding transcription factor activity"/>
    <property type="evidence" value="ECO:0007669"/>
    <property type="project" value="InterPro"/>
</dbReference>
<dbReference type="Gene3D" id="1.10.10.60">
    <property type="entry name" value="Homeodomain-like"/>
    <property type="match status" value="2"/>
</dbReference>
<dbReference type="InterPro" id="IPR003313">
    <property type="entry name" value="AraC-bd"/>
</dbReference>
<dbReference type="PANTHER" id="PTHR43280:SF28">
    <property type="entry name" value="HTH-TYPE TRANSCRIPTIONAL ACTIVATOR RHAS"/>
    <property type="match status" value="1"/>
</dbReference>
<dbReference type="Proteomes" id="UP000824209">
    <property type="component" value="Unassembled WGS sequence"/>
</dbReference>
<dbReference type="PROSITE" id="PS01124">
    <property type="entry name" value="HTH_ARAC_FAMILY_2"/>
    <property type="match status" value="1"/>
</dbReference>
<evidence type="ECO:0000259" key="4">
    <source>
        <dbReference type="PROSITE" id="PS01124"/>
    </source>
</evidence>
<accession>A0A9D2M389</accession>
<sequence length="283" mass="33229">MCYNFDYDCRTHSVNMEFPHFHTFYEMMILLSPKAYHFIEGKRYDIITNDLVLLAPSVLHQSEYLQGAPSDRIIIGFTPPERNHPYARQFEELLSIFQNPCPIFRFAAKEQNQLYHILNEITLALTEPSCPVCNLKVHLKFTEFLLCLYELRNENQYSPNITSGVQEKIYTITNYIHAHYSENISLNSLAEIFFVSPYYLSHQFKEVTGYTVVQYIQMTRIKNVQYLLLNSDMKISEICDCTGFSSFSQFNRVFRKFCHLSPSDYKAQAHPVAYRMAFESSDQ</sequence>
<dbReference type="PANTHER" id="PTHR43280">
    <property type="entry name" value="ARAC-FAMILY TRANSCRIPTIONAL REGULATOR"/>
    <property type="match status" value="1"/>
</dbReference>
<dbReference type="EMBL" id="DWYA01000086">
    <property type="protein sequence ID" value="HJB40631.1"/>
    <property type="molecule type" value="Genomic_DNA"/>
</dbReference>
<keyword evidence="3" id="KW-0804">Transcription</keyword>
<name>A0A9D2M389_9FIRM</name>
<comment type="caution">
    <text evidence="5">The sequence shown here is derived from an EMBL/GenBank/DDBJ whole genome shotgun (WGS) entry which is preliminary data.</text>
</comment>
<dbReference type="GO" id="GO:0043565">
    <property type="term" value="F:sequence-specific DNA binding"/>
    <property type="evidence" value="ECO:0007669"/>
    <property type="project" value="InterPro"/>
</dbReference>
<keyword evidence="2" id="KW-0238">DNA-binding</keyword>
<keyword evidence="1" id="KW-0805">Transcription regulation</keyword>